<dbReference type="SUPFAM" id="SSF69593">
    <property type="entry name" value="Glycerol-3-phosphate (1)-acyltransferase"/>
    <property type="match status" value="1"/>
</dbReference>
<dbReference type="EMBL" id="QMFY01000007">
    <property type="protein sequence ID" value="RAW00371.1"/>
    <property type="molecule type" value="Genomic_DNA"/>
</dbReference>
<evidence type="ECO:0000259" key="4">
    <source>
        <dbReference type="SMART" id="SM00563"/>
    </source>
</evidence>
<accession>A0A364Y194</accession>
<keyword evidence="6" id="KW-1185">Reference proteome</keyword>
<dbReference type="GO" id="GO:0003841">
    <property type="term" value="F:1-acylglycerol-3-phosphate O-acyltransferase activity"/>
    <property type="evidence" value="ECO:0007669"/>
    <property type="project" value="TreeGrafter"/>
</dbReference>
<dbReference type="GO" id="GO:0006654">
    <property type="term" value="P:phosphatidic acid biosynthetic process"/>
    <property type="evidence" value="ECO:0007669"/>
    <property type="project" value="TreeGrafter"/>
</dbReference>
<dbReference type="SMART" id="SM00563">
    <property type="entry name" value="PlsC"/>
    <property type="match status" value="1"/>
</dbReference>
<dbReference type="CDD" id="cd07989">
    <property type="entry name" value="LPLAT_AGPAT-like"/>
    <property type="match status" value="1"/>
</dbReference>
<protein>
    <submittedName>
        <fullName evidence="5">1-acyl-sn-glycerol-3-phosphate acyltransferase</fullName>
    </submittedName>
</protein>
<dbReference type="InterPro" id="IPR002123">
    <property type="entry name" value="Plipid/glycerol_acylTrfase"/>
</dbReference>
<organism evidence="5 6">
    <name type="scientific">Pseudochryseolinea flava</name>
    <dbReference type="NCBI Taxonomy" id="2059302"/>
    <lineage>
        <taxon>Bacteria</taxon>
        <taxon>Pseudomonadati</taxon>
        <taxon>Bacteroidota</taxon>
        <taxon>Cytophagia</taxon>
        <taxon>Cytophagales</taxon>
        <taxon>Fulvivirgaceae</taxon>
        <taxon>Pseudochryseolinea</taxon>
    </lineage>
</organism>
<gene>
    <name evidence="5" type="ORF">DQQ10_15070</name>
</gene>
<dbReference type="RefSeq" id="WP_112747713.1">
    <property type="nucleotide sequence ID" value="NZ_QMFY01000007.1"/>
</dbReference>
<sequence length="214" mass="24243">MQKLVLRFVYGYIIRVFLRIIVGVRFADARFLLKEKQFIIVANHNSHLDTMTIMASLPRSIIHKVKPVAAADHFGKTKLKAKLSNYFVNTLLIQRKRDKDNPANDPINRMVKALDDGYSLILFPEGTRGEPEIQQPLKPGVAMVLLQRPHIKYVPSYMKGMGKAMPKHDSLIVPFSSSIVFGEPKEILPGDDVSSILTRMQLDFNELQSEISTP</sequence>
<evidence type="ECO:0000313" key="5">
    <source>
        <dbReference type="EMBL" id="RAW00371.1"/>
    </source>
</evidence>
<comment type="caution">
    <text evidence="5">The sequence shown here is derived from an EMBL/GenBank/DDBJ whole genome shotgun (WGS) entry which is preliminary data.</text>
</comment>
<keyword evidence="3 5" id="KW-0012">Acyltransferase</keyword>
<dbReference type="AlphaFoldDB" id="A0A364Y194"/>
<keyword evidence="2 5" id="KW-0808">Transferase</keyword>
<dbReference type="OrthoDB" id="9803035at2"/>
<evidence type="ECO:0000256" key="2">
    <source>
        <dbReference type="ARBA" id="ARBA00022679"/>
    </source>
</evidence>
<reference evidence="5 6" key="1">
    <citation type="submission" date="2018-06" db="EMBL/GenBank/DDBJ databases">
        <title>Chryseolinea flavus sp. nov., a member of the phylum Bacteroidetes isolated from soil.</title>
        <authorList>
            <person name="Li Y."/>
            <person name="Wang J."/>
        </authorList>
    </citation>
    <scope>NUCLEOTIDE SEQUENCE [LARGE SCALE GENOMIC DNA]</scope>
    <source>
        <strain evidence="5 6">SDU1-6</strain>
    </source>
</reference>
<comment type="pathway">
    <text evidence="1">Lipid metabolism.</text>
</comment>
<evidence type="ECO:0000256" key="1">
    <source>
        <dbReference type="ARBA" id="ARBA00005189"/>
    </source>
</evidence>
<evidence type="ECO:0000256" key="3">
    <source>
        <dbReference type="ARBA" id="ARBA00023315"/>
    </source>
</evidence>
<dbReference type="PANTHER" id="PTHR10434:SF11">
    <property type="entry name" value="1-ACYL-SN-GLYCEROL-3-PHOSPHATE ACYLTRANSFERASE"/>
    <property type="match status" value="1"/>
</dbReference>
<dbReference type="Proteomes" id="UP000251889">
    <property type="component" value="Unassembled WGS sequence"/>
</dbReference>
<dbReference type="PANTHER" id="PTHR10434">
    <property type="entry name" value="1-ACYL-SN-GLYCEROL-3-PHOSPHATE ACYLTRANSFERASE"/>
    <property type="match status" value="1"/>
</dbReference>
<dbReference type="Pfam" id="PF01553">
    <property type="entry name" value="Acyltransferase"/>
    <property type="match status" value="1"/>
</dbReference>
<feature type="domain" description="Phospholipid/glycerol acyltransferase" evidence="4">
    <location>
        <begin position="38"/>
        <end position="161"/>
    </location>
</feature>
<name>A0A364Y194_9BACT</name>
<proteinExistence type="predicted"/>
<evidence type="ECO:0000313" key="6">
    <source>
        <dbReference type="Proteomes" id="UP000251889"/>
    </source>
</evidence>